<dbReference type="SUPFAM" id="SSF51126">
    <property type="entry name" value="Pectin lyase-like"/>
    <property type="match status" value="2"/>
</dbReference>
<dbReference type="EMBL" id="JACXSS010000001">
    <property type="protein sequence ID" value="MBD9354712.1"/>
    <property type="molecule type" value="Genomic_DNA"/>
</dbReference>
<dbReference type="Pfam" id="PF12951">
    <property type="entry name" value="PATR"/>
    <property type="match status" value="3"/>
</dbReference>
<dbReference type="Pfam" id="PF18657">
    <property type="entry name" value="YDG"/>
    <property type="match status" value="1"/>
</dbReference>
<dbReference type="Pfam" id="PF13018">
    <property type="entry name" value="ESPR"/>
    <property type="match status" value="1"/>
</dbReference>
<comment type="caution">
    <text evidence="5">The sequence shown here is derived from an EMBL/GenBank/DDBJ whole genome shotgun (WGS) entry which is preliminary data.</text>
</comment>
<dbReference type="Pfam" id="PF18886">
    <property type="entry name" value="DUF5649"/>
    <property type="match status" value="1"/>
</dbReference>
<gene>
    <name evidence="5" type="ORF">IE877_02230</name>
</gene>
<name>A0ABR9CYC6_9GAMM</name>
<evidence type="ECO:0000313" key="5">
    <source>
        <dbReference type="EMBL" id="MBD9354712.1"/>
    </source>
</evidence>
<organism evidence="5 6">
    <name type="scientific">Methylomonas albis</name>
    <dbReference type="NCBI Taxonomy" id="1854563"/>
    <lineage>
        <taxon>Bacteria</taxon>
        <taxon>Pseudomonadati</taxon>
        <taxon>Pseudomonadota</taxon>
        <taxon>Gammaproteobacteria</taxon>
        <taxon>Methylococcales</taxon>
        <taxon>Methylococcaceae</taxon>
        <taxon>Methylomonas</taxon>
    </lineage>
</organism>
<dbReference type="InterPro" id="IPR050909">
    <property type="entry name" value="Bact_Autotransporter_VF"/>
</dbReference>
<dbReference type="NCBIfam" id="TIGR01901">
    <property type="entry name" value="adhes_NPXG"/>
    <property type="match status" value="1"/>
</dbReference>
<evidence type="ECO:0000313" key="6">
    <source>
        <dbReference type="Proteomes" id="UP000652176"/>
    </source>
</evidence>
<keyword evidence="6" id="KW-1185">Reference proteome</keyword>
<dbReference type="InterPro" id="IPR011050">
    <property type="entry name" value="Pectin_lyase_fold/virulence"/>
</dbReference>
<dbReference type="NCBIfam" id="TIGR02601">
    <property type="entry name" value="autotrns_rpt"/>
    <property type="match status" value="3"/>
</dbReference>
<dbReference type="Pfam" id="PF05860">
    <property type="entry name" value="TPS"/>
    <property type="match status" value="1"/>
</dbReference>
<feature type="domain" description="Filamentous haemagglutinin FhaB/tRNA nuclease CdiA-like TPS" evidence="4">
    <location>
        <begin position="55"/>
        <end position="167"/>
    </location>
</feature>
<accession>A0ABR9CYC6</accession>
<dbReference type="InterPro" id="IPR041248">
    <property type="entry name" value="YDG"/>
</dbReference>
<dbReference type="RefSeq" id="WP_192372823.1">
    <property type="nucleotide sequence ID" value="NZ_CAJHIV010000001.1"/>
</dbReference>
<reference evidence="5 6" key="1">
    <citation type="submission" date="2020-09" db="EMBL/GenBank/DDBJ databases">
        <title>Methylomonas albis sp. nov. and Methylomonas fluvii sp. nov.: Two cold-adapted methanotrophs from the River Elbe and an amended description of Methylovulum psychrotolerans strain Eb1.</title>
        <authorList>
            <person name="Bussmann I.K."/>
            <person name="Klings K.-W."/>
            <person name="Warnstedt J."/>
            <person name="Hoppert M."/>
            <person name="Saborowski A."/>
            <person name="Horn F."/>
            <person name="Liebner S."/>
        </authorList>
    </citation>
    <scope>NUCLEOTIDE SEQUENCE [LARGE SCALE GENOMIC DNA]</scope>
    <source>
        <strain evidence="5 6">EbA</strain>
    </source>
</reference>
<sequence length="2082" mass="205628">MNHLYRLIWNSTRSTWMVAPETAKTRSKCSSSKLKPFIFTLGGLLYGGSALALDADALPGGGQITGGSGRISQTGNQIVVYQDTDRMSANWDSFDIGQNASVQFQQPSTSNVALNRVVGQNASDIQGKLDANGQVYLINPNGVVFGKTAQVNVGGLVASTLAISDADFNAGIARFHGDSQAKIDNQGQIVANHGVIALIADHVDNSGSIQAVNGDVVLAAGKKVSLDFNGDGLIQVEVDGSDVQAQINNRGLVQADGAVVMTAKAAGELINSVVNNDGIVQAQALQHKNGRILLEGDEVRNSGELTASAENGQAEINISATDSISHTGTASAVGAQTGIMLDSGNAGNTRIDGSLVANNANGKGGDITILGKNIQLQQHSQLQAKGTTGGGKVLVGGDWQGSGSLHQANTVKMAADATIDASATQTGDGGEVVLWSDVLSAGSTTDVEGTVLALGAGGGVGGRIETSGHALNVEGSRINAGEGGLWLLDPYNVTISNAGADTNGSGVSTSAGGTWTPNASGSTISNTTLNAALNNSQNVTITTTGGGAEAGDITVNGAVSKTAGSNATLTLAADRNIVLNAGISATSSALATTLTASTGSLSGSGAINTNGGLLSIQQATAGTLSGVISGTGALTKDGAGTLTLSSTNTYTGATTLNAGGLTISQPSVTTITSTAFNVNGPSTLTFNSAGRLDFSANTQISFDSVGGGTVDITGGSVGGGVTMTPGNLNITTHGGAQDLIKSSSGIGINIDMHTLTLDVAAAGGGLAVSALLWNSGALVKTGAGAASLTGINTYTGATTVNAGTLQIAGTGSLNAGNYAGNISIASGATFDEAASVAQTLSGVVSGLGTLTKSGSNTLTMSGANTYSGGTTVSGGTLKAGIGTSGSVTNGPFGTGVVTVNSGAAVDVNGKTIANAFSLSGTGVSSSGALYNSTNTAATLAGALTLNADALIQSTAGAALTLGGAINGAHALTVTTAGTTDAAYTQSGVLGGTSPLTAYTANAGTAAISLNSASTVAGPISISGGTVNLNANLVSTGGGSGTISLVSSDSILGASGTQIASNGGNIVLSANSDGSNGGAIMLDRVTVASSGGNITLGGGSDGTGYAEGSSTSYGAGSQRGIWFSQVTLNAAGGDIALRGKGWQGGSGVLSQYSIGIDIAGPVGASTIATSGSGSIHLDGIGGKNYDGGTHGVGVNFYNAGATNTISTQGGDIVITGTAGTGSARLHAGVNFDGGPVSIFSSSGNIALTGIGSSGDTGLLNSLSTVRIGGNGSTVTSGNVLLQTDGLVTNGGYTTIVEGTGTLTIAPATTGATIGLAGGSGALQLAGSLFSGGSRVFQDGFSNITIGNATSGNIIVGGALVFTDSANLVTGGDLTINAASSISDGQSGGTLALAATGNFINNGGATAVQTTDAGSTDRWIVYSARPSLDTFGSLNSSNKAIWGRTYATLAPASVGSGNRYVFANAADATITATTTDATAKVYGQTVNVSGNVGYTGLALSSAATYGNLYLDNVIGDALSTLPTVSSTGTVNTADVGSYAITAAAGVANSGYSIAYVNSGTLDITPKALTVTYNGINKVYDGNTRATVTTGDNRISGDALTINWTAAFQDKNVATGKQIDVTGVSLSGGDAGNYTVATTGITSADITRLDTVTWIGGSTGNWFDPANWAGAAVPDFSNVANVLIPSGVTVTFDNTQVVSPAANGTVNVDGIGSAGSLSISNGTLNVGNGGLSLTDYTQTGGDLTDAGSFTVTHDFNQTGSGTLTVSGDTYITDSNGGVMLGNLTSLGALTINSTDGGISQHAGTGVVNYGTTALSAQQGQQPADIILVNPGNNFVNVIARGRRLDLADVDGFKLGQLNAVNFATLFGGTALLDNQVEAVRSSIIVPPVSDYIAIMPTSALRQSAELITIDPAQALPGLANDVIFLGTPDSSALVSFTTSAQGLTLASPETGTPEPETTRVNLSVDIFNDLGTSQRLNCTLADYKGVLTIHKLEAASKPTTMHSDAMVSQTSTATIQLAGDHQLELKISLTGDDALSMQLANSSAELSREQIILLGLAAAKQSFHKTIADFSGLAIYLGTSEETRF</sequence>
<evidence type="ECO:0000256" key="2">
    <source>
        <dbReference type="ARBA" id="ARBA00022525"/>
    </source>
</evidence>
<dbReference type="Gene3D" id="2.160.20.10">
    <property type="entry name" value="Single-stranded right-handed beta-helix, Pectin lyase-like"/>
    <property type="match status" value="1"/>
</dbReference>
<protein>
    <submittedName>
        <fullName evidence="5">Filamentous hemagglutinin N-terminal domain-containing protein</fullName>
    </submittedName>
</protein>
<dbReference type="Proteomes" id="UP000652176">
    <property type="component" value="Unassembled WGS sequence"/>
</dbReference>
<dbReference type="PANTHER" id="PTHR12338:SF8">
    <property type="entry name" value="HEME_HEMOPEXIN-BINDING PROTEIN"/>
    <property type="match status" value="1"/>
</dbReference>
<comment type="subcellular location">
    <subcellularLocation>
        <location evidence="1">Secreted</location>
    </subcellularLocation>
</comment>
<dbReference type="InterPro" id="IPR024973">
    <property type="entry name" value="ESPR"/>
</dbReference>
<dbReference type="Gene3D" id="2.160.20.20">
    <property type="match status" value="1"/>
</dbReference>
<dbReference type="InterPro" id="IPR012334">
    <property type="entry name" value="Pectin_lyas_fold"/>
</dbReference>
<dbReference type="InterPro" id="IPR008638">
    <property type="entry name" value="FhaB/CdiA-like_TPS"/>
</dbReference>
<evidence type="ECO:0000256" key="1">
    <source>
        <dbReference type="ARBA" id="ARBA00004613"/>
    </source>
</evidence>
<keyword evidence="3" id="KW-0732">Signal</keyword>
<keyword evidence="2" id="KW-0964">Secreted</keyword>
<dbReference type="InterPro" id="IPR013425">
    <property type="entry name" value="Autotrns_rpt"/>
</dbReference>
<evidence type="ECO:0000256" key="3">
    <source>
        <dbReference type="ARBA" id="ARBA00022729"/>
    </source>
</evidence>
<dbReference type="PANTHER" id="PTHR12338">
    <property type="entry name" value="AUTOTRANSPORTER"/>
    <property type="match status" value="1"/>
</dbReference>
<dbReference type="InterPro" id="IPR043709">
    <property type="entry name" value="DUF5649"/>
</dbReference>
<dbReference type="InterPro" id="IPR012332">
    <property type="entry name" value="Autotransporter_pectin_lyase_C"/>
</dbReference>
<proteinExistence type="predicted"/>
<dbReference type="SMART" id="SM00912">
    <property type="entry name" value="Haemagg_act"/>
    <property type="match status" value="1"/>
</dbReference>
<evidence type="ECO:0000259" key="4">
    <source>
        <dbReference type="SMART" id="SM00912"/>
    </source>
</evidence>